<dbReference type="Proteomes" id="UP000827892">
    <property type="component" value="Chromosome II"/>
</dbReference>
<dbReference type="InterPro" id="IPR035914">
    <property type="entry name" value="Sperma_CUB_dom_sf"/>
</dbReference>
<dbReference type="Pfam" id="PF00431">
    <property type="entry name" value="CUB"/>
    <property type="match status" value="1"/>
</dbReference>
<sequence length="422" mass="45506">MKQLQIIFFSAFLVSWIAASTPTCTNGFTLVNNKCLKLFTDVSTYRAAENTCMVYGATLVTAKNSIDNRAITTFVSSAASLIWIGLYCLDSSPSRCLWDDSTGAADTYNSFSSGFPLVDIGKCVYYSTQGALAGKWLSGDCDKEPRAYVCELPSTHADDCPYNYNGYCYTFSQSSSAFAGAQTQCELNCGNLASITSANENRYITTVSRRLGRGSVLIGGMWPSTNVFSWVDGSVWSYNNIDPFTNHTDNCMVMSNAVTGTPSAGSWTSVSCSSAFSYLCKRPAGLKCTNPTYPSVTVTPVPSNPSNCNSSLLLAPGIITSPNYPNNYDNNVLCSYHLATLGSYNILLKFTYFSTEHTFDWVAVNDGDTTANTLLGNFSGLLVPFNVVSTGNTATVTFSTDRSNVYPGFSARFTSFAGCIAC</sequence>
<organism evidence="6 7">
    <name type="scientific">Caenorhabditis briggsae</name>
    <dbReference type="NCBI Taxonomy" id="6238"/>
    <lineage>
        <taxon>Eukaryota</taxon>
        <taxon>Metazoa</taxon>
        <taxon>Ecdysozoa</taxon>
        <taxon>Nematoda</taxon>
        <taxon>Chromadorea</taxon>
        <taxon>Rhabditida</taxon>
        <taxon>Rhabditina</taxon>
        <taxon>Rhabditomorpha</taxon>
        <taxon>Rhabditoidea</taxon>
        <taxon>Rhabditidae</taxon>
        <taxon>Peloderinae</taxon>
        <taxon>Caenorhabditis</taxon>
    </lineage>
</organism>
<dbReference type="RefSeq" id="XP_002632023.2">
    <property type="nucleotide sequence ID" value="XM_002631977.2"/>
</dbReference>
<keyword evidence="1" id="KW-1015">Disulfide bond</keyword>
<dbReference type="InterPro" id="IPR016186">
    <property type="entry name" value="C-type_lectin-like/link_sf"/>
</dbReference>
<feature type="chain" id="PRO_5042194365" description="C-type LECtin" evidence="3">
    <location>
        <begin position="20"/>
        <end position="422"/>
    </location>
</feature>
<dbReference type="SMART" id="SM00034">
    <property type="entry name" value="CLECT"/>
    <property type="match status" value="2"/>
</dbReference>
<evidence type="ECO:0000313" key="6">
    <source>
        <dbReference type="EMBL" id="ULU08355.1"/>
    </source>
</evidence>
<dbReference type="CDD" id="cd00037">
    <property type="entry name" value="CLECT"/>
    <property type="match status" value="2"/>
</dbReference>
<dbReference type="Gene3D" id="3.10.100.10">
    <property type="entry name" value="Mannose-Binding Protein A, subunit A"/>
    <property type="match status" value="2"/>
</dbReference>
<dbReference type="PROSITE" id="PS50041">
    <property type="entry name" value="C_TYPE_LECTIN_2"/>
    <property type="match status" value="2"/>
</dbReference>
<dbReference type="Gene3D" id="2.60.120.290">
    <property type="entry name" value="Spermadhesin, CUB domain"/>
    <property type="match status" value="1"/>
</dbReference>
<dbReference type="CDD" id="cd00041">
    <property type="entry name" value="CUB"/>
    <property type="match status" value="1"/>
</dbReference>
<dbReference type="AlphaFoldDB" id="A0AAE9IWR5"/>
<feature type="domain" description="C-type lectin" evidence="5">
    <location>
        <begin position="164"/>
        <end position="281"/>
    </location>
</feature>
<evidence type="ECO:0000256" key="3">
    <source>
        <dbReference type="SAM" id="SignalP"/>
    </source>
</evidence>
<keyword evidence="3" id="KW-0732">Signal</keyword>
<dbReference type="SMART" id="SM00042">
    <property type="entry name" value="CUB"/>
    <property type="match status" value="1"/>
</dbReference>
<evidence type="ECO:0000256" key="2">
    <source>
        <dbReference type="PROSITE-ProRule" id="PRU00059"/>
    </source>
</evidence>
<reference evidence="6 7" key="1">
    <citation type="submission" date="2022-05" db="EMBL/GenBank/DDBJ databases">
        <title>Chromosome-level reference genomes for two strains of Caenorhabditis briggsae: an improved platform for comparative genomics.</title>
        <authorList>
            <person name="Stevens L."/>
            <person name="Andersen E.C."/>
        </authorList>
    </citation>
    <scope>NUCLEOTIDE SEQUENCE [LARGE SCALE GENOMIC DNA]</scope>
    <source>
        <strain evidence="6">QX1410_ONT</strain>
        <tissue evidence="6">Whole-organism</tissue>
    </source>
</reference>
<feature type="domain" description="CUB" evidence="4">
    <location>
        <begin position="308"/>
        <end position="416"/>
    </location>
</feature>
<dbReference type="Pfam" id="PF00059">
    <property type="entry name" value="Lectin_C"/>
    <property type="match status" value="2"/>
</dbReference>
<dbReference type="EMBL" id="CP090892">
    <property type="protein sequence ID" value="ULU08355.1"/>
    <property type="molecule type" value="Genomic_DNA"/>
</dbReference>
<dbReference type="InterPro" id="IPR001304">
    <property type="entry name" value="C-type_lectin-like"/>
</dbReference>
<accession>A0AAE9IWR5</accession>
<dbReference type="InterPro" id="IPR016187">
    <property type="entry name" value="CTDL_fold"/>
</dbReference>
<dbReference type="PANTHER" id="PTHR22991:SF44">
    <property type="entry name" value="C-TYPE LECTIN-RELATED"/>
    <property type="match status" value="1"/>
</dbReference>
<dbReference type="InterPro" id="IPR000859">
    <property type="entry name" value="CUB_dom"/>
</dbReference>
<dbReference type="OMA" id="IGGMWPS"/>
<proteinExistence type="predicted"/>
<comment type="caution">
    <text evidence="2">Lacks conserved residue(s) required for the propagation of feature annotation.</text>
</comment>
<evidence type="ECO:0000259" key="5">
    <source>
        <dbReference type="PROSITE" id="PS50041"/>
    </source>
</evidence>
<dbReference type="KEGG" id="cbr:CBG_10312"/>
<evidence type="ECO:0000313" key="7">
    <source>
        <dbReference type="Proteomes" id="UP000827892"/>
    </source>
</evidence>
<dbReference type="PROSITE" id="PS01180">
    <property type="entry name" value="CUB"/>
    <property type="match status" value="1"/>
</dbReference>
<evidence type="ECO:0000256" key="1">
    <source>
        <dbReference type="ARBA" id="ARBA00023157"/>
    </source>
</evidence>
<feature type="domain" description="C-type lectin" evidence="5">
    <location>
        <begin position="31"/>
        <end position="144"/>
    </location>
</feature>
<evidence type="ECO:0000259" key="4">
    <source>
        <dbReference type="PROSITE" id="PS01180"/>
    </source>
</evidence>
<dbReference type="InterPro" id="IPR050976">
    <property type="entry name" value="Snaclec"/>
</dbReference>
<dbReference type="SUPFAM" id="SSF56436">
    <property type="entry name" value="C-type lectin-like"/>
    <property type="match status" value="2"/>
</dbReference>
<evidence type="ECO:0008006" key="8">
    <source>
        <dbReference type="Google" id="ProtNLM"/>
    </source>
</evidence>
<feature type="signal peptide" evidence="3">
    <location>
        <begin position="1"/>
        <end position="19"/>
    </location>
</feature>
<dbReference type="SUPFAM" id="SSF49854">
    <property type="entry name" value="Spermadhesin, CUB domain"/>
    <property type="match status" value="1"/>
</dbReference>
<dbReference type="PANTHER" id="PTHR22991">
    <property type="entry name" value="PROTEIN CBG13490"/>
    <property type="match status" value="1"/>
</dbReference>
<protein>
    <recommendedName>
        <fullName evidence="8">C-type LECtin</fullName>
    </recommendedName>
</protein>
<dbReference type="FunFam" id="3.10.100.10:FF:000152">
    <property type="entry name" value="C-type LECtin"/>
    <property type="match status" value="1"/>
</dbReference>
<name>A0AAE9IWR5_CAEBR</name>
<gene>
    <name evidence="6" type="ORF">L3Y34_019492</name>
</gene>